<dbReference type="InterPro" id="IPR038721">
    <property type="entry name" value="IS701-like_DDE_dom"/>
</dbReference>
<feature type="compositionally biased region" description="Basic residues" evidence="1">
    <location>
        <begin position="434"/>
        <end position="446"/>
    </location>
</feature>
<evidence type="ECO:0000313" key="4">
    <source>
        <dbReference type="Proteomes" id="UP000198906"/>
    </source>
</evidence>
<proteinExistence type="predicted"/>
<dbReference type="NCBIfam" id="NF041680">
    <property type="entry name" value="transp_NF041680"/>
    <property type="match status" value="1"/>
</dbReference>
<dbReference type="Proteomes" id="UP000198906">
    <property type="component" value="Unassembled WGS sequence"/>
</dbReference>
<feature type="domain" description="Transposase IS701-like DDE" evidence="2">
    <location>
        <begin position="39"/>
        <end position="303"/>
    </location>
</feature>
<evidence type="ECO:0000259" key="2">
    <source>
        <dbReference type="Pfam" id="PF13546"/>
    </source>
</evidence>
<dbReference type="SUPFAM" id="SSF53098">
    <property type="entry name" value="Ribonuclease H-like"/>
    <property type="match status" value="1"/>
</dbReference>
<sequence length="495" mass="54965">MIMDVAETSTIDTKAVRMSVLDDAARVEALAVLSTFRTEFYRCLTARADALFEVTDALLCTDGPVRSLVDLVLAPEHRRGHGGMYDGLNCGRVDVARLRRSLAGLPVPRAADGRIVLAVDVSPWLRSDAQTSPDRLFCHVYGRAKSQSQLIPGWPYSFIAALEAGRTSWTAILDAVRLGPADDAAAVTADQLRAVVQRLIAAGHHAPGDRRILIVCDAGYDIPRLAFLLADLPVDLLGRLRSDRVMALPPPPRRPGTTGRPPKHGPELALADPDTWPAPQTVTTTQTARYGTATATAWDRVHPRLTRRTCWLDHQGDLPIIEGTLIRLQVDHLPGDRHPKPVWLWTSITAATAADVDRSWQSYLRRFDLEHTFRLLKQTLGWTRPKIRTPDAADRWTWLVIACHTQLRLARGLAQDLRRPWERPTDPDRLTPARVRRGFRHIHPKTTHPASAPKPSKAGPGRPRGSKNRQPAPSYDVGKTVKRALTIAERRDQKG</sequence>
<dbReference type="AlphaFoldDB" id="A0A1C6RLM3"/>
<protein>
    <submittedName>
        <fullName evidence="3">DDE superfamily endonuclease</fullName>
    </submittedName>
</protein>
<feature type="region of interest" description="Disordered" evidence="1">
    <location>
        <begin position="420"/>
        <end position="495"/>
    </location>
</feature>
<dbReference type="Pfam" id="PF13546">
    <property type="entry name" value="DDE_5"/>
    <property type="match status" value="1"/>
</dbReference>
<dbReference type="InterPro" id="IPR012337">
    <property type="entry name" value="RNaseH-like_sf"/>
</dbReference>
<evidence type="ECO:0000313" key="3">
    <source>
        <dbReference type="EMBL" id="SCL18060.1"/>
    </source>
</evidence>
<evidence type="ECO:0000256" key="1">
    <source>
        <dbReference type="SAM" id="MobiDB-lite"/>
    </source>
</evidence>
<organism evidence="3 4">
    <name type="scientific">Micromonospora inyonensis</name>
    <dbReference type="NCBI Taxonomy" id="47866"/>
    <lineage>
        <taxon>Bacteria</taxon>
        <taxon>Bacillati</taxon>
        <taxon>Actinomycetota</taxon>
        <taxon>Actinomycetes</taxon>
        <taxon>Micromonosporales</taxon>
        <taxon>Micromonosporaceae</taxon>
        <taxon>Micromonospora</taxon>
    </lineage>
</organism>
<dbReference type="Gene3D" id="3.90.350.10">
    <property type="entry name" value="Transposase Inhibitor Protein From Tn5, Chain A, domain 1"/>
    <property type="match status" value="1"/>
</dbReference>
<dbReference type="EMBL" id="FMHU01000001">
    <property type="protein sequence ID" value="SCL18060.1"/>
    <property type="molecule type" value="Genomic_DNA"/>
</dbReference>
<feature type="region of interest" description="Disordered" evidence="1">
    <location>
        <begin position="247"/>
        <end position="278"/>
    </location>
</feature>
<name>A0A1C6RLM3_9ACTN</name>
<keyword evidence="3" id="KW-0255">Endonuclease</keyword>
<reference evidence="4" key="1">
    <citation type="submission" date="2016-06" db="EMBL/GenBank/DDBJ databases">
        <authorList>
            <person name="Varghese N."/>
        </authorList>
    </citation>
    <scope>NUCLEOTIDE SEQUENCE [LARGE SCALE GENOMIC DNA]</scope>
    <source>
        <strain evidence="4">DSM 46123</strain>
    </source>
</reference>
<dbReference type="GO" id="GO:0004519">
    <property type="term" value="F:endonuclease activity"/>
    <property type="evidence" value="ECO:0007669"/>
    <property type="project" value="UniProtKB-KW"/>
</dbReference>
<feature type="compositionally biased region" description="Basic and acidic residues" evidence="1">
    <location>
        <begin position="420"/>
        <end position="431"/>
    </location>
</feature>
<keyword evidence="3" id="KW-0378">Hydrolase</keyword>
<keyword evidence="4" id="KW-1185">Reference proteome</keyword>
<accession>A0A1C6RLM3</accession>
<feature type="compositionally biased region" description="Low complexity" evidence="1">
    <location>
        <begin position="449"/>
        <end position="461"/>
    </location>
</feature>
<dbReference type="STRING" id="47866.GA0074694_2222"/>
<keyword evidence="3" id="KW-0540">Nuclease</keyword>
<gene>
    <name evidence="3" type="ORF">GA0074694_2222</name>
</gene>